<organism evidence="1 2">
    <name type="scientific">Laetiporus sulphureus 93-53</name>
    <dbReference type="NCBI Taxonomy" id="1314785"/>
    <lineage>
        <taxon>Eukaryota</taxon>
        <taxon>Fungi</taxon>
        <taxon>Dikarya</taxon>
        <taxon>Basidiomycota</taxon>
        <taxon>Agaricomycotina</taxon>
        <taxon>Agaricomycetes</taxon>
        <taxon>Polyporales</taxon>
        <taxon>Laetiporus</taxon>
    </lineage>
</organism>
<evidence type="ECO:0000313" key="1">
    <source>
        <dbReference type="EMBL" id="KZT02321.1"/>
    </source>
</evidence>
<dbReference type="InParanoid" id="A0A165C779"/>
<evidence type="ECO:0000313" key="2">
    <source>
        <dbReference type="Proteomes" id="UP000076871"/>
    </source>
</evidence>
<name>A0A165C779_9APHY</name>
<dbReference type="EMBL" id="KV427653">
    <property type="protein sequence ID" value="KZT02321.1"/>
    <property type="molecule type" value="Genomic_DNA"/>
</dbReference>
<sequence length="96" mass="10754">MDRYTWPPGRAWCLPSPESELIKCRGRQLAGDCIPSHRPERLSLVRSGGGRRKIQARLQFARVRESYSELPPVASSLDLWPPASFLCTLTVALCTS</sequence>
<dbReference type="AlphaFoldDB" id="A0A165C779"/>
<reference evidence="1 2" key="1">
    <citation type="journal article" date="2016" name="Mol. Biol. Evol.">
        <title>Comparative Genomics of Early-Diverging Mushroom-Forming Fungi Provides Insights into the Origins of Lignocellulose Decay Capabilities.</title>
        <authorList>
            <person name="Nagy L.G."/>
            <person name="Riley R."/>
            <person name="Tritt A."/>
            <person name="Adam C."/>
            <person name="Daum C."/>
            <person name="Floudas D."/>
            <person name="Sun H."/>
            <person name="Yadav J.S."/>
            <person name="Pangilinan J."/>
            <person name="Larsson K.H."/>
            <person name="Matsuura K."/>
            <person name="Barry K."/>
            <person name="Labutti K."/>
            <person name="Kuo R."/>
            <person name="Ohm R.A."/>
            <person name="Bhattacharya S.S."/>
            <person name="Shirouzu T."/>
            <person name="Yoshinaga Y."/>
            <person name="Martin F.M."/>
            <person name="Grigoriev I.V."/>
            <person name="Hibbett D.S."/>
        </authorList>
    </citation>
    <scope>NUCLEOTIDE SEQUENCE [LARGE SCALE GENOMIC DNA]</scope>
    <source>
        <strain evidence="1 2">93-53</strain>
    </source>
</reference>
<proteinExistence type="predicted"/>
<gene>
    <name evidence="1" type="ORF">LAESUDRAFT_413124</name>
</gene>
<keyword evidence="2" id="KW-1185">Reference proteome</keyword>
<accession>A0A165C779</accession>
<protein>
    <submittedName>
        <fullName evidence="1">Uncharacterized protein</fullName>
    </submittedName>
</protein>
<dbReference type="GeneID" id="63819380"/>
<dbReference type="RefSeq" id="XP_040760061.1">
    <property type="nucleotide sequence ID" value="XM_040902349.1"/>
</dbReference>
<dbReference type="Proteomes" id="UP000076871">
    <property type="component" value="Unassembled WGS sequence"/>
</dbReference>